<dbReference type="InterPro" id="IPR036812">
    <property type="entry name" value="NAD(P)_OxRdtase_dom_sf"/>
</dbReference>
<dbReference type="PANTHER" id="PTHR43827">
    <property type="entry name" value="2,5-DIKETO-D-GLUCONIC ACID REDUCTASE"/>
    <property type="match status" value="1"/>
</dbReference>
<keyword evidence="2" id="KW-0521">NADP</keyword>
<evidence type="ECO:0000313" key="5">
    <source>
        <dbReference type="EMBL" id="KAK6750751.1"/>
    </source>
</evidence>
<dbReference type="PRINTS" id="PR00069">
    <property type="entry name" value="ALDKETRDTASE"/>
</dbReference>
<dbReference type="Gene3D" id="3.20.20.100">
    <property type="entry name" value="NADP-dependent oxidoreductase domain"/>
    <property type="match status" value="2"/>
</dbReference>
<dbReference type="PROSITE" id="PS00798">
    <property type="entry name" value="ALDOKETO_REDUCTASE_1"/>
    <property type="match status" value="2"/>
</dbReference>
<reference evidence="5 6" key="1">
    <citation type="submission" date="2023-08" db="EMBL/GenBank/DDBJ databases">
        <title>A Necator americanus chromosomal reference genome.</title>
        <authorList>
            <person name="Ilik V."/>
            <person name="Petrzelkova K.J."/>
            <person name="Pardy F."/>
            <person name="Fuh T."/>
            <person name="Niatou-Singa F.S."/>
            <person name="Gouil Q."/>
            <person name="Baker L."/>
            <person name="Ritchie M.E."/>
            <person name="Jex A.R."/>
            <person name="Gazzola D."/>
            <person name="Li H."/>
            <person name="Toshio Fujiwara R."/>
            <person name="Zhan B."/>
            <person name="Aroian R.V."/>
            <person name="Pafco B."/>
            <person name="Schwarz E.M."/>
        </authorList>
    </citation>
    <scope>NUCLEOTIDE SEQUENCE [LARGE SCALE GENOMIC DNA]</scope>
    <source>
        <strain evidence="5 6">Aroian</strain>
        <tissue evidence="5">Whole animal</tissue>
    </source>
</reference>
<keyword evidence="3" id="KW-0560">Oxidoreductase</keyword>
<evidence type="ECO:0000256" key="2">
    <source>
        <dbReference type="ARBA" id="ARBA00022857"/>
    </source>
</evidence>
<feature type="domain" description="NADP-dependent oxidoreductase" evidence="4">
    <location>
        <begin position="21"/>
        <end position="280"/>
    </location>
</feature>
<name>A0ABR1DLD2_NECAM</name>
<protein>
    <recommendedName>
        <fullName evidence="4">NADP-dependent oxidoreductase domain-containing protein</fullName>
    </recommendedName>
</protein>
<keyword evidence="6" id="KW-1185">Reference proteome</keyword>
<dbReference type="PROSITE" id="PS00063">
    <property type="entry name" value="ALDOKETO_REDUCTASE_3"/>
    <property type="match status" value="1"/>
</dbReference>
<dbReference type="Pfam" id="PF00248">
    <property type="entry name" value="Aldo_ket_red"/>
    <property type="match status" value="2"/>
</dbReference>
<sequence length="612" mass="70397">MKEISGGTHMLRTGYAIPLVGLGTYKLSGELMKRAVDAALSVGYRLFDTAKFYFNEADLGEALEISLRRHNLTREDVFITTKIYPTSCEDFYEEIRGILEKSLSDLRTRYVDLVLIHFPKTKDATTNDPANAFHRRNTYLALEKLKSEGMLRSVGVSNYEIRHMEEIKRYAQDMPAVNQVEFHPHFTRVQLRDYCVGNNIFFQAYSSLARHNQELLEHKNVLQIAMKYGTSAPIILLSWALSQEVGVIPKSSQPQRIEENLKATEIKLSKAEVHLLESLNKDRNYVRRVKTMSTLSLGFSYYVDFVLRSVLLLSYEMSSLKNVKGGAFKLNTGYYIPLFGFGTYTVTEKEVKHAVNEALRCGYRLFDTARYYENEAELGEALEDLLPKYGLTREDVFITTKFHIDPDDPAGGARRLVLNSLVKLKVSYIDMVLIHYPKALKCDDKDEKNKLHRKLTYLELEKLKEEGKIRSVGVSNYEISHIEEIKEYSKMIPCSDQVEFHPHFTREELRQYCKKKGIFLQAFSSMARFAPTLVNEPVLVDIAKRRFKTVAIILLSFAVSQGVGVVPRSIVPREIRENFEATKLVLDGEEIELLKKLNRNHNYIRCTGWLVE</sequence>
<evidence type="ECO:0000313" key="6">
    <source>
        <dbReference type="Proteomes" id="UP001303046"/>
    </source>
</evidence>
<dbReference type="Proteomes" id="UP001303046">
    <property type="component" value="Unassembled WGS sequence"/>
</dbReference>
<dbReference type="InterPro" id="IPR018170">
    <property type="entry name" value="Aldo/ket_reductase_CS"/>
</dbReference>
<dbReference type="EMBL" id="JAVFWL010000004">
    <property type="protein sequence ID" value="KAK6750751.1"/>
    <property type="molecule type" value="Genomic_DNA"/>
</dbReference>
<gene>
    <name evidence="5" type="primary">Necator_chrIV.g15909</name>
    <name evidence="5" type="ORF">RB195_002614</name>
</gene>
<proteinExistence type="inferred from homology"/>
<dbReference type="PROSITE" id="PS00062">
    <property type="entry name" value="ALDOKETO_REDUCTASE_2"/>
    <property type="match status" value="1"/>
</dbReference>
<dbReference type="SUPFAM" id="SSF51430">
    <property type="entry name" value="NAD(P)-linked oxidoreductase"/>
    <property type="match status" value="2"/>
</dbReference>
<comment type="similarity">
    <text evidence="1">Belongs to the aldo/keto reductase family.</text>
</comment>
<organism evidence="5 6">
    <name type="scientific">Necator americanus</name>
    <name type="common">Human hookworm</name>
    <dbReference type="NCBI Taxonomy" id="51031"/>
    <lineage>
        <taxon>Eukaryota</taxon>
        <taxon>Metazoa</taxon>
        <taxon>Ecdysozoa</taxon>
        <taxon>Nematoda</taxon>
        <taxon>Chromadorea</taxon>
        <taxon>Rhabditida</taxon>
        <taxon>Rhabditina</taxon>
        <taxon>Rhabditomorpha</taxon>
        <taxon>Strongyloidea</taxon>
        <taxon>Ancylostomatidae</taxon>
        <taxon>Bunostominae</taxon>
        <taxon>Necator</taxon>
    </lineage>
</organism>
<dbReference type="PANTHER" id="PTHR43827:SF3">
    <property type="entry name" value="NADP-DEPENDENT OXIDOREDUCTASE DOMAIN-CONTAINING PROTEIN"/>
    <property type="match status" value="1"/>
</dbReference>
<comment type="caution">
    <text evidence="5">The sequence shown here is derived from an EMBL/GenBank/DDBJ whole genome shotgun (WGS) entry which is preliminary data.</text>
</comment>
<evidence type="ECO:0000259" key="4">
    <source>
        <dbReference type="Pfam" id="PF00248"/>
    </source>
</evidence>
<dbReference type="InterPro" id="IPR020471">
    <property type="entry name" value="AKR"/>
</dbReference>
<dbReference type="InterPro" id="IPR023210">
    <property type="entry name" value="NADP_OxRdtase_dom"/>
</dbReference>
<accession>A0ABR1DLD2</accession>
<evidence type="ECO:0000256" key="3">
    <source>
        <dbReference type="ARBA" id="ARBA00023002"/>
    </source>
</evidence>
<feature type="domain" description="NADP-dependent oxidoreductase" evidence="4">
    <location>
        <begin position="342"/>
        <end position="598"/>
    </location>
</feature>
<evidence type="ECO:0000256" key="1">
    <source>
        <dbReference type="ARBA" id="ARBA00007905"/>
    </source>
</evidence>